<dbReference type="OrthoDB" id="6597828at2759"/>
<accession>A0A6S7H0P7</accession>
<protein>
    <submittedName>
        <fullName evidence="2">Uncharacterized protein</fullName>
    </submittedName>
</protein>
<proteinExistence type="predicted"/>
<gene>
    <name evidence="2" type="ORF">PACLA_8A072742</name>
</gene>
<evidence type="ECO:0000313" key="2">
    <source>
        <dbReference type="EMBL" id="CAB3996162.1"/>
    </source>
</evidence>
<organism evidence="2 3">
    <name type="scientific">Paramuricea clavata</name>
    <name type="common">Red gorgonian</name>
    <name type="synonym">Violescent sea-whip</name>
    <dbReference type="NCBI Taxonomy" id="317549"/>
    <lineage>
        <taxon>Eukaryota</taxon>
        <taxon>Metazoa</taxon>
        <taxon>Cnidaria</taxon>
        <taxon>Anthozoa</taxon>
        <taxon>Octocorallia</taxon>
        <taxon>Malacalcyonacea</taxon>
        <taxon>Plexauridae</taxon>
        <taxon>Paramuricea</taxon>
    </lineage>
</organism>
<feature type="non-terminal residue" evidence="2">
    <location>
        <position position="1"/>
    </location>
</feature>
<sequence>GESASTCSAPAVLETKDDGSKNTAADDDENSINFSIVDDLASGEETSETPSDERNEVEGWYKNKKINLNWLLEANKCLSVSKDKFGDRTRPSVTCLVCASHEEHIRGFSSNGQVPLARGIRADGKDRLIIIIDHLESAMHQEAERLEEHAKTWAQMSDSHPWARILNKANTETRIFLVRLAIDVYNDSLVETLSARSWLSRSMSCE</sequence>
<dbReference type="AlphaFoldDB" id="A0A6S7H0P7"/>
<name>A0A6S7H0P7_PARCT</name>
<dbReference type="Proteomes" id="UP001152795">
    <property type="component" value="Unassembled WGS sequence"/>
</dbReference>
<feature type="region of interest" description="Disordered" evidence="1">
    <location>
        <begin position="1"/>
        <end position="56"/>
    </location>
</feature>
<dbReference type="EMBL" id="CACRXK020002812">
    <property type="protein sequence ID" value="CAB3996162.1"/>
    <property type="molecule type" value="Genomic_DNA"/>
</dbReference>
<evidence type="ECO:0000313" key="3">
    <source>
        <dbReference type="Proteomes" id="UP001152795"/>
    </source>
</evidence>
<comment type="caution">
    <text evidence="2">The sequence shown here is derived from an EMBL/GenBank/DDBJ whole genome shotgun (WGS) entry which is preliminary data.</text>
</comment>
<reference evidence="2" key="1">
    <citation type="submission" date="2020-04" db="EMBL/GenBank/DDBJ databases">
        <authorList>
            <person name="Alioto T."/>
            <person name="Alioto T."/>
            <person name="Gomez Garrido J."/>
        </authorList>
    </citation>
    <scope>NUCLEOTIDE SEQUENCE</scope>
    <source>
        <strain evidence="2">A484AB</strain>
    </source>
</reference>
<evidence type="ECO:0000256" key="1">
    <source>
        <dbReference type="SAM" id="MobiDB-lite"/>
    </source>
</evidence>
<keyword evidence="3" id="KW-1185">Reference proteome</keyword>